<dbReference type="CDD" id="cd01127">
    <property type="entry name" value="TrwB_TraG_TraD_VirD4"/>
    <property type="match status" value="1"/>
</dbReference>
<evidence type="ECO:0000313" key="10">
    <source>
        <dbReference type="Proteomes" id="UP000199663"/>
    </source>
</evidence>
<protein>
    <submittedName>
        <fullName evidence="9">Type IV secretory system Conjugative DNA transfer</fullName>
    </submittedName>
</protein>
<evidence type="ECO:0000256" key="4">
    <source>
        <dbReference type="ARBA" id="ARBA00022692"/>
    </source>
</evidence>
<evidence type="ECO:0000256" key="7">
    <source>
        <dbReference type="SAM" id="Phobius"/>
    </source>
</evidence>
<dbReference type="EMBL" id="FNQC01000016">
    <property type="protein sequence ID" value="SDZ47529.1"/>
    <property type="molecule type" value="Genomic_DNA"/>
</dbReference>
<evidence type="ECO:0000256" key="1">
    <source>
        <dbReference type="ARBA" id="ARBA00004651"/>
    </source>
</evidence>
<feature type="domain" description="YWFCY" evidence="8">
    <location>
        <begin position="2"/>
        <end position="152"/>
    </location>
</feature>
<evidence type="ECO:0000256" key="6">
    <source>
        <dbReference type="ARBA" id="ARBA00023136"/>
    </source>
</evidence>
<organism evidence="9 10">
    <name type="scientific">Rhodonellum ikkaensis</name>
    <dbReference type="NCBI Taxonomy" id="336829"/>
    <lineage>
        <taxon>Bacteria</taxon>
        <taxon>Pseudomonadati</taxon>
        <taxon>Bacteroidota</taxon>
        <taxon>Cytophagia</taxon>
        <taxon>Cytophagales</taxon>
        <taxon>Cytophagaceae</taxon>
        <taxon>Rhodonellum</taxon>
    </lineage>
</organism>
<dbReference type="InterPro" id="IPR027417">
    <property type="entry name" value="P-loop_NTPase"/>
</dbReference>
<keyword evidence="4 7" id="KW-0812">Transmembrane</keyword>
<evidence type="ECO:0000313" key="9">
    <source>
        <dbReference type="EMBL" id="SDZ47529.1"/>
    </source>
</evidence>
<accession>A0A1H3TDV3</accession>
<name>A0A1H3TDV3_9BACT</name>
<feature type="transmembrane region" description="Helical" evidence="7">
    <location>
        <begin position="62"/>
        <end position="81"/>
    </location>
</feature>
<keyword evidence="10" id="KW-1185">Reference proteome</keyword>
<feature type="transmembrane region" description="Helical" evidence="7">
    <location>
        <begin position="93"/>
        <end position="113"/>
    </location>
</feature>
<dbReference type="InterPro" id="IPR051539">
    <property type="entry name" value="T4SS-coupling_protein"/>
</dbReference>
<evidence type="ECO:0000256" key="2">
    <source>
        <dbReference type="ARBA" id="ARBA00008806"/>
    </source>
</evidence>
<dbReference type="InterPro" id="IPR025988">
    <property type="entry name" value="YWFCY_dom"/>
</dbReference>
<feature type="transmembrane region" description="Helical" evidence="7">
    <location>
        <begin position="12"/>
        <end position="31"/>
    </location>
</feature>
<dbReference type="RefSeq" id="WP_019599731.1">
    <property type="nucleotide sequence ID" value="NZ_FNQC01000016.1"/>
</dbReference>
<keyword evidence="3" id="KW-1003">Cell membrane</keyword>
<comment type="subcellular location">
    <subcellularLocation>
        <location evidence="1">Cell membrane</location>
        <topology evidence="1">Multi-pass membrane protein</topology>
    </subcellularLocation>
</comment>
<dbReference type="Proteomes" id="UP000199663">
    <property type="component" value="Unassembled WGS sequence"/>
</dbReference>
<reference evidence="9 10" key="1">
    <citation type="submission" date="2016-10" db="EMBL/GenBank/DDBJ databases">
        <authorList>
            <person name="Varghese N."/>
            <person name="Submissions S."/>
        </authorList>
    </citation>
    <scope>NUCLEOTIDE SEQUENCE [LARGE SCALE GENOMIC DNA]</scope>
    <source>
        <strain evidence="9 10">DSM 17997</strain>
    </source>
</reference>
<evidence type="ECO:0000256" key="3">
    <source>
        <dbReference type="ARBA" id="ARBA00022475"/>
    </source>
</evidence>
<evidence type="ECO:0000259" key="8">
    <source>
        <dbReference type="Pfam" id="PF14293"/>
    </source>
</evidence>
<dbReference type="SUPFAM" id="SSF52540">
    <property type="entry name" value="P-loop containing nucleoside triphosphate hydrolases"/>
    <property type="match status" value="1"/>
</dbReference>
<comment type="caution">
    <text evidence="9">The sequence shown here is derived from an EMBL/GenBank/DDBJ whole genome shotgun (WGS) entry which is preliminary data.</text>
</comment>
<gene>
    <name evidence="9" type="ORF">SAMN05444412_11655</name>
</gene>
<dbReference type="Gene3D" id="3.40.50.300">
    <property type="entry name" value="P-loop containing nucleotide triphosphate hydrolases"/>
    <property type="match status" value="1"/>
</dbReference>
<evidence type="ECO:0000256" key="5">
    <source>
        <dbReference type="ARBA" id="ARBA00022989"/>
    </source>
</evidence>
<keyword evidence="5 7" id="KW-1133">Transmembrane helix</keyword>
<keyword evidence="6 7" id="KW-0472">Membrane</keyword>
<dbReference type="InterPro" id="IPR003688">
    <property type="entry name" value="TraG/VirD4"/>
</dbReference>
<dbReference type="Pfam" id="PF02534">
    <property type="entry name" value="T4SS-DNA_transf"/>
    <property type="match status" value="1"/>
</dbReference>
<proteinExistence type="inferred from homology"/>
<sequence length="660" mass="74890">MEEKRDLQKLHGLFQFLIYMMVFMEIFMYLYSHKAIAWQEAERLLNPVVEKLMNIPIYQNLLFSKFAILLAICLAAVGTLSKKELNLNPKRQIVFPLTIGLLLFFGSLYFFTLEENPEILTHTSWADLGYMVCTFIGAVLTHTSLDNVSKLIKSGLGKDEWNIEGESFMQQKEIINTPYSVNIPMQFYFKKRIHKGWINIVNPFRGTLLIGTPGSGKSYGVVNPFIRQMIAKGYTMCLYDFKFPDLGQIAYYHYLLAKQHGSNRGFSFHVINLDHVEHSRRINPLKREYIQTLADASETAEAIVESLQKSESSGGSDKFFTQSAVNFLASCIYFISRHDHGACSTFAHLLAFLNRTYVEIFTCLSAYPELESLLSPFRSALEKRAYEQLEGQIGTLKIFISRLNTKETAWVFSGDDFNLKISDPLSPSLLVLANSPATQNINSTCYSVIVNRLTRLINDKGNLPVAIIADEAPTLYIHRVENLISTARSNKVAVLLGLQELPQLKQLQGKDTAATMTAVIGNVLSGSVRNKETLEWLERMFGKRKQLGESVSIDRTRTSVSLNERYEPLIPAGKIAGMQTGEMVGLLAFEADKFDGKYKTANLHCRINLDGKALKREAENYRPLPKFFDFNGDKENILNQNFMKIRNEVEQMVIAYSTME</sequence>
<dbReference type="Pfam" id="PF14293">
    <property type="entry name" value="YWFCY"/>
    <property type="match status" value="1"/>
</dbReference>
<comment type="similarity">
    <text evidence="2">Belongs to the VirD4/TraG family.</text>
</comment>
<dbReference type="PANTHER" id="PTHR37937:SF1">
    <property type="entry name" value="CONJUGATIVE TRANSFER: DNA TRANSPORT"/>
    <property type="match status" value="1"/>
</dbReference>
<dbReference type="PANTHER" id="PTHR37937">
    <property type="entry name" value="CONJUGATIVE TRANSFER: DNA TRANSPORT"/>
    <property type="match status" value="1"/>
</dbReference>